<accession>A0A0V0R5B5</accession>
<keyword evidence="3" id="KW-0808">Transferase</keyword>
<proteinExistence type="predicted"/>
<comment type="caution">
    <text evidence="3">The sequence shown here is derived from an EMBL/GenBank/DDBJ whole genome shotgun (WGS) entry which is preliminary data.</text>
</comment>
<dbReference type="Gene3D" id="1.10.510.10">
    <property type="entry name" value="Transferase(Phosphotransferase) domain 1"/>
    <property type="match status" value="1"/>
</dbReference>
<evidence type="ECO:0000313" key="3">
    <source>
        <dbReference type="EMBL" id="KRX09429.1"/>
    </source>
</evidence>
<dbReference type="GO" id="GO:0004672">
    <property type="term" value="F:protein kinase activity"/>
    <property type="evidence" value="ECO:0007669"/>
    <property type="project" value="InterPro"/>
</dbReference>
<dbReference type="SUPFAM" id="SSF56112">
    <property type="entry name" value="Protein kinase-like (PK-like)"/>
    <property type="match status" value="1"/>
</dbReference>
<dbReference type="Proteomes" id="UP000054937">
    <property type="component" value="Unassembled WGS sequence"/>
</dbReference>
<dbReference type="PROSITE" id="PS50011">
    <property type="entry name" value="PROTEIN_KINASE_DOM"/>
    <property type="match status" value="1"/>
</dbReference>
<dbReference type="EMBL" id="LDAU01000050">
    <property type="protein sequence ID" value="KRX09429.1"/>
    <property type="molecule type" value="Genomic_DNA"/>
</dbReference>
<dbReference type="PANTHER" id="PTHR24362">
    <property type="entry name" value="SERINE/THREONINE-PROTEIN KINASE NEK"/>
    <property type="match status" value="1"/>
</dbReference>
<dbReference type="Pfam" id="PF07714">
    <property type="entry name" value="PK_Tyr_Ser-Thr"/>
    <property type="match status" value="1"/>
</dbReference>
<keyword evidence="3" id="KW-0418">Kinase</keyword>
<gene>
    <name evidence="3" type="ORF">PPERSA_01629</name>
</gene>
<feature type="region of interest" description="Disordered" evidence="1">
    <location>
        <begin position="341"/>
        <end position="368"/>
    </location>
</feature>
<evidence type="ECO:0000313" key="4">
    <source>
        <dbReference type="Proteomes" id="UP000054937"/>
    </source>
</evidence>
<dbReference type="InterPro" id="IPR011009">
    <property type="entry name" value="Kinase-like_dom_sf"/>
</dbReference>
<dbReference type="Gene3D" id="3.30.200.20">
    <property type="entry name" value="Phosphorylase Kinase, domain 1"/>
    <property type="match status" value="1"/>
</dbReference>
<dbReference type="InterPro" id="IPR001245">
    <property type="entry name" value="Ser-Thr/Tyr_kinase_cat_dom"/>
</dbReference>
<dbReference type="AlphaFoldDB" id="A0A0V0R5B5"/>
<evidence type="ECO:0000256" key="1">
    <source>
        <dbReference type="SAM" id="MobiDB-lite"/>
    </source>
</evidence>
<feature type="domain" description="Protein kinase" evidence="2">
    <location>
        <begin position="23"/>
        <end position="298"/>
    </location>
</feature>
<dbReference type="InParanoid" id="A0A0V0R5B5"/>
<evidence type="ECO:0000259" key="2">
    <source>
        <dbReference type="PROSITE" id="PS50011"/>
    </source>
</evidence>
<reference evidence="3 4" key="1">
    <citation type="journal article" date="2015" name="Sci. Rep.">
        <title>Genome of the facultative scuticociliatosis pathogen Pseudocohnilembus persalinus provides insight into its virulence through horizontal gene transfer.</title>
        <authorList>
            <person name="Xiong J."/>
            <person name="Wang G."/>
            <person name="Cheng J."/>
            <person name="Tian M."/>
            <person name="Pan X."/>
            <person name="Warren A."/>
            <person name="Jiang C."/>
            <person name="Yuan D."/>
            <person name="Miao W."/>
        </authorList>
    </citation>
    <scope>NUCLEOTIDE SEQUENCE [LARGE SCALE GENOMIC DNA]</scope>
    <source>
        <strain evidence="3">36N120E</strain>
    </source>
</reference>
<dbReference type="OrthoDB" id="406044at2759"/>
<dbReference type="GO" id="GO:0005524">
    <property type="term" value="F:ATP binding"/>
    <property type="evidence" value="ECO:0007669"/>
    <property type="project" value="InterPro"/>
</dbReference>
<protein>
    <submittedName>
        <fullName evidence="3">Protein kinase-like domain</fullName>
    </submittedName>
</protein>
<organism evidence="3 4">
    <name type="scientific">Pseudocohnilembus persalinus</name>
    <name type="common">Ciliate</name>
    <dbReference type="NCBI Taxonomy" id="266149"/>
    <lineage>
        <taxon>Eukaryota</taxon>
        <taxon>Sar</taxon>
        <taxon>Alveolata</taxon>
        <taxon>Ciliophora</taxon>
        <taxon>Intramacronucleata</taxon>
        <taxon>Oligohymenophorea</taxon>
        <taxon>Scuticociliatia</taxon>
        <taxon>Philasterida</taxon>
        <taxon>Pseudocohnilembidae</taxon>
        <taxon>Pseudocohnilembus</taxon>
    </lineage>
</organism>
<dbReference type="PANTHER" id="PTHR24362:SF309">
    <property type="entry name" value="PROTEIN KINASE DOMAIN-CONTAINING PROTEIN"/>
    <property type="match status" value="1"/>
</dbReference>
<dbReference type="InterPro" id="IPR000719">
    <property type="entry name" value="Prot_kinase_dom"/>
</dbReference>
<name>A0A0V0R5B5_PSEPJ</name>
<sequence>MENEHINTEETHMLEYSAFKKKFQFMYLTGLKGLEKACQIQEKQSNKLFDYFEHVIKVNILKANEDANKIDEFAQFCENLFKIDNNSILKLHYYARFFAEPDLGEAFCKYLLVFEYTESTLESEINHLKKSQSFFKKKQMQKLFRSLGSAIDYFHTNQQIHGDLRTCKIYTTESGEFKLIPQKINPRGKNDFYGWSPEIYEKKNFRDAFDKFPIDQFKSEIFSLGILLLEVGTFLPSEDFYGKFDMKSKREILDERLLMFQSMYGYHLGQIVLKCVDENPKTRIDANNFKLLLDSKELQDQEKIWNQSQQEIGNLGYPVLQNSQSNNNLYSKQGSQLSKFSGSSEAANLGSQKHQKSQFGKISQFQQNGRQEQKQTIGSCYWQKIQQNQLQKQGTISSNATPSNFRNRKNKNVLDRTMRMTQLIRQWSKQCDKENDEEAEKIDVFQVLPQELRSIQVCQRYRRIIRYHFCSWWKSLLRLN</sequence>
<keyword evidence="4" id="KW-1185">Reference proteome</keyword>